<gene>
    <name evidence="1" type="ORF">KY290_024940</name>
</gene>
<name>A0ABQ7US64_SOLTU</name>
<keyword evidence="2" id="KW-1185">Reference proteome</keyword>
<accession>A0ABQ7US64</accession>
<sequence length="130" mass="13742">MSSISGFFKYRVWVNGSSMLGGSSLDGCVCGVYIGNDAMSSQRYSIGEEARDGGCSDWTVVKGSEDFVGCSLSFLVVDMARKEKVSGTMVGSLEEGLVEKWDYFTSVDGGGVDCSLAAFGCDVVGYFVAI</sequence>
<evidence type="ECO:0000313" key="1">
    <source>
        <dbReference type="EMBL" id="KAH0754670.1"/>
    </source>
</evidence>
<proteinExistence type="predicted"/>
<protein>
    <submittedName>
        <fullName evidence="1">Uncharacterized protein</fullName>
    </submittedName>
</protein>
<reference evidence="1 2" key="1">
    <citation type="journal article" date="2021" name="bioRxiv">
        <title>Chromosome-scale and haplotype-resolved genome assembly of a tetraploid potato cultivar.</title>
        <authorList>
            <person name="Sun H."/>
            <person name="Jiao W.-B."/>
            <person name="Krause K."/>
            <person name="Campoy J.A."/>
            <person name="Goel M."/>
            <person name="Folz-Donahue K."/>
            <person name="Kukat C."/>
            <person name="Huettel B."/>
            <person name="Schneeberger K."/>
        </authorList>
    </citation>
    <scope>NUCLEOTIDE SEQUENCE [LARGE SCALE GENOMIC DNA]</scope>
    <source>
        <strain evidence="1">SolTubOtavaFocal</strain>
        <tissue evidence="1">Leaves</tissue>
    </source>
</reference>
<dbReference type="Proteomes" id="UP000826656">
    <property type="component" value="Unassembled WGS sequence"/>
</dbReference>
<comment type="caution">
    <text evidence="1">The sequence shown here is derived from an EMBL/GenBank/DDBJ whole genome shotgun (WGS) entry which is preliminary data.</text>
</comment>
<evidence type="ECO:0000313" key="2">
    <source>
        <dbReference type="Proteomes" id="UP000826656"/>
    </source>
</evidence>
<dbReference type="EMBL" id="JAIVGD010000018">
    <property type="protein sequence ID" value="KAH0754670.1"/>
    <property type="molecule type" value="Genomic_DNA"/>
</dbReference>
<organism evidence="1 2">
    <name type="scientific">Solanum tuberosum</name>
    <name type="common">Potato</name>
    <dbReference type="NCBI Taxonomy" id="4113"/>
    <lineage>
        <taxon>Eukaryota</taxon>
        <taxon>Viridiplantae</taxon>
        <taxon>Streptophyta</taxon>
        <taxon>Embryophyta</taxon>
        <taxon>Tracheophyta</taxon>
        <taxon>Spermatophyta</taxon>
        <taxon>Magnoliopsida</taxon>
        <taxon>eudicotyledons</taxon>
        <taxon>Gunneridae</taxon>
        <taxon>Pentapetalae</taxon>
        <taxon>asterids</taxon>
        <taxon>lamiids</taxon>
        <taxon>Solanales</taxon>
        <taxon>Solanaceae</taxon>
        <taxon>Solanoideae</taxon>
        <taxon>Solaneae</taxon>
        <taxon>Solanum</taxon>
    </lineage>
</organism>